<protein>
    <submittedName>
        <fullName evidence="1">Uncharacterized protein</fullName>
    </submittedName>
</protein>
<dbReference type="Proteomes" id="UP000235619">
    <property type="component" value="Unassembled WGS sequence"/>
</dbReference>
<sequence length="98" mass="11982">MEFRKAIVLSFTDFRLLTDLVDNYHSDPDAQEMTLEEFLVSEFEWMLEEYEADEFIVFYEEWIEDENGKLVEIKKNVYSLDPERLAHLMLDYLKRFQQ</sequence>
<organism evidence="1 2">
    <name type="scientific">Thermodesulfobacterium geofontis</name>
    <dbReference type="NCBI Taxonomy" id="1295609"/>
    <lineage>
        <taxon>Bacteria</taxon>
        <taxon>Pseudomonadati</taxon>
        <taxon>Thermodesulfobacteriota</taxon>
        <taxon>Thermodesulfobacteria</taxon>
        <taxon>Thermodesulfobacteriales</taxon>
        <taxon>Thermodesulfobacteriaceae</taxon>
        <taxon>Thermodesulfobacterium</taxon>
    </lineage>
</organism>
<proteinExistence type="predicted"/>
<evidence type="ECO:0000313" key="2">
    <source>
        <dbReference type="Proteomes" id="UP000235619"/>
    </source>
</evidence>
<reference evidence="1 2" key="1">
    <citation type="submission" date="2018-01" db="EMBL/GenBank/DDBJ databases">
        <title>Metagenomic assembled genomes from two thermal pools in the Uzon Caldera, Kamchatka, Russia.</title>
        <authorList>
            <person name="Wilkins L."/>
            <person name="Ettinger C."/>
        </authorList>
    </citation>
    <scope>NUCLEOTIDE SEQUENCE [LARGE SCALE GENOMIC DNA]</scope>
    <source>
        <strain evidence="1">ARK-04</strain>
    </source>
</reference>
<comment type="caution">
    <text evidence="1">The sequence shown here is derived from an EMBL/GenBank/DDBJ whole genome shotgun (WGS) entry which is preliminary data.</text>
</comment>
<dbReference type="EMBL" id="PNJD01000276">
    <property type="protein sequence ID" value="PMP96358.1"/>
    <property type="molecule type" value="Genomic_DNA"/>
</dbReference>
<accession>A0A2N7QCT3</accession>
<name>A0A2N7QCT3_9BACT</name>
<gene>
    <name evidence="1" type="ORF">C0169_04595</name>
</gene>
<evidence type="ECO:0000313" key="1">
    <source>
        <dbReference type="EMBL" id="PMP96358.1"/>
    </source>
</evidence>
<dbReference type="AlphaFoldDB" id="A0A2N7QCT3"/>